<dbReference type="AlphaFoldDB" id="A0A8H5B9M4"/>
<accession>A0A8H5B9M4</accession>
<evidence type="ECO:0000313" key="1">
    <source>
        <dbReference type="EMBL" id="KAF5318781.1"/>
    </source>
</evidence>
<proteinExistence type="predicted"/>
<comment type="caution">
    <text evidence="1">The sequence shown here is derived from an EMBL/GenBank/DDBJ whole genome shotgun (WGS) entry which is preliminary data.</text>
</comment>
<sequence length="185" mass="20599">MLSFYIALFDIGEPEAFHWALVATEINTPLTDPGHIFQVVTQEGCPGEDGYMTRHEISSLSNIDTFICAVRLSCLKTTMEELEDYMSTQYVGQQGTPIIDTPSRQWGCFQWAMRVIKGLIDKGVVIPESKNSFFVPKAAAAHRYWGPMIHVAGTKCAYLVQANSAVAHIHLGVRMMSFEDSGIHL</sequence>
<keyword evidence="2" id="KW-1185">Reference proteome</keyword>
<organism evidence="1 2">
    <name type="scientific">Psilocybe cf. subviscida</name>
    <dbReference type="NCBI Taxonomy" id="2480587"/>
    <lineage>
        <taxon>Eukaryota</taxon>
        <taxon>Fungi</taxon>
        <taxon>Dikarya</taxon>
        <taxon>Basidiomycota</taxon>
        <taxon>Agaricomycotina</taxon>
        <taxon>Agaricomycetes</taxon>
        <taxon>Agaricomycetidae</taxon>
        <taxon>Agaricales</taxon>
        <taxon>Agaricineae</taxon>
        <taxon>Strophariaceae</taxon>
        <taxon>Psilocybe</taxon>
    </lineage>
</organism>
<protein>
    <submittedName>
        <fullName evidence="1">Uncharacterized protein</fullName>
    </submittedName>
</protein>
<evidence type="ECO:0000313" key="2">
    <source>
        <dbReference type="Proteomes" id="UP000567179"/>
    </source>
</evidence>
<dbReference type="Proteomes" id="UP000567179">
    <property type="component" value="Unassembled WGS sequence"/>
</dbReference>
<dbReference type="OrthoDB" id="10361689at2759"/>
<gene>
    <name evidence="1" type="ORF">D9619_010843</name>
</gene>
<name>A0A8H5B9M4_9AGAR</name>
<dbReference type="EMBL" id="JAACJJ010000030">
    <property type="protein sequence ID" value="KAF5318781.1"/>
    <property type="molecule type" value="Genomic_DNA"/>
</dbReference>
<reference evidence="1 2" key="1">
    <citation type="journal article" date="2020" name="ISME J.">
        <title>Uncovering the hidden diversity of litter-decomposition mechanisms in mushroom-forming fungi.</title>
        <authorList>
            <person name="Floudas D."/>
            <person name="Bentzer J."/>
            <person name="Ahren D."/>
            <person name="Johansson T."/>
            <person name="Persson P."/>
            <person name="Tunlid A."/>
        </authorList>
    </citation>
    <scope>NUCLEOTIDE SEQUENCE [LARGE SCALE GENOMIC DNA]</scope>
    <source>
        <strain evidence="1 2">CBS 101986</strain>
    </source>
</reference>